<organism evidence="8 9">
    <name type="scientific">Kribbella soli</name>
    <dbReference type="NCBI Taxonomy" id="1124743"/>
    <lineage>
        <taxon>Bacteria</taxon>
        <taxon>Bacillati</taxon>
        <taxon>Actinomycetota</taxon>
        <taxon>Actinomycetes</taxon>
        <taxon>Propionibacteriales</taxon>
        <taxon>Kribbellaceae</taxon>
        <taxon>Kribbella</taxon>
    </lineage>
</organism>
<evidence type="ECO:0000256" key="6">
    <source>
        <dbReference type="NCBIfam" id="TIGR01068"/>
    </source>
</evidence>
<accession>A0A4R0GWG5</accession>
<proteinExistence type="inferred from homology"/>
<dbReference type="EMBL" id="SJJZ01000006">
    <property type="protein sequence ID" value="TCC01518.1"/>
    <property type="molecule type" value="Genomic_DNA"/>
</dbReference>
<dbReference type="NCBIfam" id="NF008229">
    <property type="entry name" value="PRK10996.1"/>
    <property type="match status" value="1"/>
</dbReference>
<dbReference type="InterPro" id="IPR017937">
    <property type="entry name" value="Thioredoxin_CS"/>
</dbReference>
<protein>
    <recommendedName>
        <fullName evidence="6">Thioredoxin</fullName>
    </recommendedName>
</protein>
<evidence type="ECO:0000256" key="3">
    <source>
        <dbReference type="ARBA" id="ARBA00022982"/>
    </source>
</evidence>
<dbReference type="FunFam" id="3.40.30.10:FF:000001">
    <property type="entry name" value="Thioredoxin"/>
    <property type="match status" value="1"/>
</dbReference>
<keyword evidence="9" id="KW-1185">Reference proteome</keyword>
<comment type="caution">
    <text evidence="8">The sequence shown here is derived from an EMBL/GenBank/DDBJ whole genome shotgun (WGS) entry which is preliminary data.</text>
</comment>
<sequence length="144" mass="15536">MTTEAEIVSCPHCGQKNRVQATGDGKPVCGKCGKPLPWVVNAGDQDFAKVVEQSRIPVLVDVWAPWCGPCRMVSPVLEQLATEKAGDIKLVKINADEAPELSRRFDIRSIPTLMVFRSGEAVATQIGAAPAAVLRPWLEDALSN</sequence>
<dbReference type="Pfam" id="PF00085">
    <property type="entry name" value="Thioredoxin"/>
    <property type="match status" value="1"/>
</dbReference>
<keyword evidence="5" id="KW-0676">Redox-active center</keyword>
<name>A0A4R0GWG5_9ACTN</name>
<reference evidence="8 9" key="1">
    <citation type="submission" date="2019-02" db="EMBL/GenBank/DDBJ databases">
        <title>Kribbella capetownensis sp. nov. and Kribbella speibonae sp. nov., isolated from soil.</title>
        <authorList>
            <person name="Curtis S.M."/>
            <person name="Norton I."/>
            <person name="Everest G.J."/>
            <person name="Meyers P.R."/>
        </authorList>
    </citation>
    <scope>NUCLEOTIDE SEQUENCE [LARGE SCALE GENOMIC DNA]</scope>
    <source>
        <strain evidence="8 9">KCTC 29219</strain>
    </source>
</reference>
<dbReference type="PROSITE" id="PS51352">
    <property type="entry name" value="THIOREDOXIN_2"/>
    <property type="match status" value="1"/>
</dbReference>
<dbReference type="AlphaFoldDB" id="A0A4R0GWG5"/>
<evidence type="ECO:0000256" key="4">
    <source>
        <dbReference type="ARBA" id="ARBA00023157"/>
    </source>
</evidence>
<dbReference type="Proteomes" id="UP000292346">
    <property type="component" value="Unassembled WGS sequence"/>
</dbReference>
<dbReference type="GO" id="GO:0015035">
    <property type="term" value="F:protein-disulfide reductase activity"/>
    <property type="evidence" value="ECO:0007669"/>
    <property type="project" value="UniProtKB-UniRule"/>
</dbReference>
<evidence type="ECO:0000256" key="2">
    <source>
        <dbReference type="ARBA" id="ARBA00022448"/>
    </source>
</evidence>
<dbReference type="PANTHER" id="PTHR45663">
    <property type="entry name" value="GEO12009P1"/>
    <property type="match status" value="1"/>
</dbReference>
<dbReference type="Gene3D" id="3.40.30.10">
    <property type="entry name" value="Glutaredoxin"/>
    <property type="match status" value="1"/>
</dbReference>
<comment type="similarity">
    <text evidence="1">Belongs to the thioredoxin family.</text>
</comment>
<dbReference type="Gene3D" id="2.30.30.380">
    <property type="entry name" value="Zn-finger domain of Sec23/24"/>
    <property type="match status" value="1"/>
</dbReference>
<dbReference type="SUPFAM" id="SSF52833">
    <property type="entry name" value="Thioredoxin-like"/>
    <property type="match status" value="1"/>
</dbReference>
<dbReference type="PRINTS" id="PR00421">
    <property type="entry name" value="THIOREDOXIN"/>
</dbReference>
<dbReference type="PANTHER" id="PTHR45663:SF11">
    <property type="entry name" value="GEO12009P1"/>
    <property type="match status" value="1"/>
</dbReference>
<dbReference type="PROSITE" id="PS00194">
    <property type="entry name" value="THIOREDOXIN_1"/>
    <property type="match status" value="1"/>
</dbReference>
<dbReference type="InterPro" id="IPR013766">
    <property type="entry name" value="Thioredoxin_domain"/>
</dbReference>
<keyword evidence="4" id="KW-1015">Disulfide bond</keyword>
<dbReference type="InterPro" id="IPR036249">
    <property type="entry name" value="Thioredoxin-like_sf"/>
</dbReference>
<keyword evidence="3" id="KW-0249">Electron transport</keyword>
<evidence type="ECO:0000256" key="1">
    <source>
        <dbReference type="ARBA" id="ARBA00008987"/>
    </source>
</evidence>
<keyword evidence="2" id="KW-0813">Transport</keyword>
<dbReference type="RefSeq" id="WP_131347332.1">
    <property type="nucleotide sequence ID" value="NZ_SJJZ01000006.1"/>
</dbReference>
<dbReference type="CDD" id="cd02947">
    <property type="entry name" value="TRX_family"/>
    <property type="match status" value="1"/>
</dbReference>
<evidence type="ECO:0000259" key="7">
    <source>
        <dbReference type="PROSITE" id="PS51352"/>
    </source>
</evidence>
<dbReference type="OrthoDB" id="9790390at2"/>
<dbReference type="SUPFAM" id="SSF57783">
    <property type="entry name" value="Zinc beta-ribbon"/>
    <property type="match status" value="1"/>
</dbReference>
<evidence type="ECO:0000313" key="8">
    <source>
        <dbReference type="EMBL" id="TCC01518.1"/>
    </source>
</evidence>
<evidence type="ECO:0000313" key="9">
    <source>
        <dbReference type="Proteomes" id="UP000292346"/>
    </source>
</evidence>
<evidence type="ECO:0000256" key="5">
    <source>
        <dbReference type="ARBA" id="ARBA00023284"/>
    </source>
</evidence>
<feature type="domain" description="Thioredoxin" evidence="7">
    <location>
        <begin position="30"/>
        <end position="143"/>
    </location>
</feature>
<dbReference type="GO" id="GO:0005737">
    <property type="term" value="C:cytoplasm"/>
    <property type="evidence" value="ECO:0007669"/>
    <property type="project" value="TreeGrafter"/>
</dbReference>
<gene>
    <name evidence="8" type="primary">trxC</name>
    <name evidence="8" type="ORF">E0H45_39085</name>
</gene>
<dbReference type="NCBIfam" id="TIGR01068">
    <property type="entry name" value="thioredoxin"/>
    <property type="match status" value="1"/>
</dbReference>
<dbReference type="InterPro" id="IPR005746">
    <property type="entry name" value="Thioredoxin"/>
</dbReference>